<comment type="caution">
    <text evidence="2">The sequence shown here is derived from an EMBL/GenBank/DDBJ whole genome shotgun (WGS) entry which is preliminary data.</text>
</comment>
<reference evidence="2" key="1">
    <citation type="submission" date="2021-03" db="EMBL/GenBank/DDBJ databases">
        <title>Antimicrobial resistance genes in bacteria isolated from Japanese honey, and their potential for conferring macrolide and lincosamide resistance in the American foulbrood pathogen Paenibacillus larvae.</title>
        <authorList>
            <person name="Okamoto M."/>
            <person name="Kumagai M."/>
            <person name="Kanamori H."/>
            <person name="Takamatsu D."/>
        </authorList>
    </citation>
    <scope>NUCLEOTIDE SEQUENCE</scope>
    <source>
        <strain evidence="2">J40TS1</strain>
    </source>
</reference>
<feature type="region of interest" description="Disordered" evidence="1">
    <location>
        <begin position="41"/>
        <end position="105"/>
    </location>
</feature>
<evidence type="ECO:0000256" key="1">
    <source>
        <dbReference type="SAM" id="MobiDB-lite"/>
    </source>
</evidence>
<keyword evidence="3" id="KW-1185">Reference proteome</keyword>
<accession>A0A919YJY4</accession>
<evidence type="ECO:0000313" key="3">
    <source>
        <dbReference type="Proteomes" id="UP000683139"/>
    </source>
</evidence>
<feature type="compositionally biased region" description="Basic and acidic residues" evidence="1">
    <location>
        <begin position="56"/>
        <end position="85"/>
    </location>
</feature>
<protein>
    <recommendedName>
        <fullName evidence="4">RNA polymerase subunit sigma</fullName>
    </recommendedName>
</protein>
<dbReference type="EMBL" id="BOSE01000001">
    <property type="protein sequence ID" value="GIP14575.1"/>
    <property type="molecule type" value="Genomic_DNA"/>
</dbReference>
<proteinExistence type="predicted"/>
<dbReference type="RefSeq" id="WP_213512793.1">
    <property type="nucleotide sequence ID" value="NZ_BOSE01000001.1"/>
</dbReference>
<gene>
    <name evidence="2" type="ORF">J40TS1_02170</name>
</gene>
<organism evidence="2 3">
    <name type="scientific">Paenibacillus montaniterrae</name>
    <dbReference type="NCBI Taxonomy" id="429341"/>
    <lineage>
        <taxon>Bacteria</taxon>
        <taxon>Bacillati</taxon>
        <taxon>Bacillota</taxon>
        <taxon>Bacilli</taxon>
        <taxon>Bacillales</taxon>
        <taxon>Paenibacillaceae</taxon>
        <taxon>Paenibacillus</taxon>
    </lineage>
</organism>
<dbReference type="AlphaFoldDB" id="A0A919YJY4"/>
<sequence>MGLNPLNLQLSVPRAPELSSLQQQAMNRPMTEQTMLETSVVKDAEQKRTQTAAVDETDKAAIRDQEKEQSGGHSSAQRDEKERQQKQQTEGGRHPYKGHNLDIRL</sequence>
<evidence type="ECO:0008006" key="4">
    <source>
        <dbReference type="Google" id="ProtNLM"/>
    </source>
</evidence>
<dbReference type="Proteomes" id="UP000683139">
    <property type="component" value="Unassembled WGS sequence"/>
</dbReference>
<name>A0A919YJY4_9BACL</name>
<evidence type="ECO:0000313" key="2">
    <source>
        <dbReference type="EMBL" id="GIP14575.1"/>
    </source>
</evidence>